<dbReference type="Pfam" id="PF00046">
    <property type="entry name" value="Homeodomain"/>
    <property type="match status" value="1"/>
</dbReference>
<dbReference type="PROSITE" id="PS00027">
    <property type="entry name" value="HOMEOBOX_1"/>
    <property type="match status" value="1"/>
</dbReference>
<dbReference type="InterPro" id="IPR009057">
    <property type="entry name" value="Homeodomain-like_sf"/>
</dbReference>
<dbReference type="InterPro" id="IPR020479">
    <property type="entry name" value="HD_metazoa"/>
</dbReference>
<keyword evidence="15" id="KW-1185">Reference proteome</keyword>
<keyword evidence="6 10" id="KW-0238">DNA-binding</keyword>
<dbReference type="PANTHER" id="PTHR46440:SF1">
    <property type="entry name" value="HOMEOBOX PROTEIN HOX-D12"/>
    <property type="match status" value="1"/>
</dbReference>
<dbReference type="GO" id="GO:0000981">
    <property type="term" value="F:DNA-binding transcription factor activity, RNA polymerase II-specific"/>
    <property type="evidence" value="ECO:0007669"/>
    <property type="project" value="InterPro"/>
</dbReference>
<feature type="compositionally biased region" description="Polar residues" evidence="12">
    <location>
        <begin position="171"/>
        <end position="180"/>
    </location>
</feature>
<dbReference type="GO" id="GO:1990837">
    <property type="term" value="F:sequence-specific double-stranded DNA binding"/>
    <property type="evidence" value="ECO:0007669"/>
    <property type="project" value="TreeGrafter"/>
</dbReference>
<dbReference type="AlphaFoldDB" id="H3C7C0"/>
<dbReference type="Ensembl" id="ENSTNIT00000004275.1">
    <property type="protein sequence ID" value="ENSTNIP00000004141.1"/>
    <property type="gene ID" value="ENSTNIG00000001777.1"/>
</dbReference>
<evidence type="ECO:0000256" key="9">
    <source>
        <dbReference type="ARBA" id="ARBA00023242"/>
    </source>
</evidence>
<feature type="region of interest" description="Disordered" evidence="12">
    <location>
        <begin position="111"/>
        <end position="180"/>
    </location>
</feature>
<organism evidence="14 15">
    <name type="scientific">Tetraodon nigroviridis</name>
    <name type="common">Spotted green pufferfish</name>
    <name type="synonym">Chelonodon nigroviridis</name>
    <dbReference type="NCBI Taxonomy" id="99883"/>
    <lineage>
        <taxon>Eukaryota</taxon>
        <taxon>Metazoa</taxon>
        <taxon>Chordata</taxon>
        <taxon>Craniata</taxon>
        <taxon>Vertebrata</taxon>
        <taxon>Euteleostomi</taxon>
        <taxon>Actinopterygii</taxon>
        <taxon>Neopterygii</taxon>
        <taxon>Teleostei</taxon>
        <taxon>Neoteleostei</taxon>
        <taxon>Acanthomorphata</taxon>
        <taxon>Eupercaria</taxon>
        <taxon>Tetraodontiformes</taxon>
        <taxon>Tetradontoidea</taxon>
        <taxon>Tetraodontidae</taxon>
        <taxon>Tetraodon</taxon>
    </lineage>
</organism>
<accession>H3C7C0</accession>
<evidence type="ECO:0000256" key="2">
    <source>
        <dbReference type="ARBA" id="ARBA00004123"/>
    </source>
</evidence>
<evidence type="ECO:0000256" key="10">
    <source>
        <dbReference type="PROSITE-ProRule" id="PRU00108"/>
    </source>
</evidence>
<comment type="subcellular location">
    <subcellularLocation>
        <location evidence="2 10 11">Nucleus</location>
    </subcellularLocation>
</comment>
<feature type="domain" description="Homeobox" evidence="13">
    <location>
        <begin position="194"/>
        <end position="254"/>
    </location>
</feature>
<reference evidence="14" key="2">
    <citation type="submission" date="2025-08" db="UniProtKB">
        <authorList>
            <consortium name="Ensembl"/>
        </authorList>
    </citation>
    <scope>IDENTIFICATION</scope>
</reference>
<dbReference type="SMART" id="SM00389">
    <property type="entry name" value="HOX"/>
    <property type="match status" value="1"/>
</dbReference>
<evidence type="ECO:0000256" key="1">
    <source>
        <dbReference type="ARBA" id="ARBA00003263"/>
    </source>
</evidence>
<keyword evidence="5" id="KW-0805">Transcription regulation</keyword>
<protein>
    <submittedName>
        <fullName evidence="14">Homeobox D12a</fullName>
    </submittedName>
</protein>
<dbReference type="FunCoup" id="H3C7C0">
    <property type="interactions" value="138"/>
</dbReference>
<keyword evidence="7 10" id="KW-0371">Homeobox</keyword>
<dbReference type="SUPFAM" id="SSF46689">
    <property type="entry name" value="Homeodomain-like"/>
    <property type="match status" value="1"/>
</dbReference>
<dbReference type="CDD" id="cd00086">
    <property type="entry name" value="homeodomain"/>
    <property type="match status" value="1"/>
</dbReference>
<dbReference type="InterPro" id="IPR001356">
    <property type="entry name" value="HD"/>
</dbReference>
<dbReference type="GO" id="GO:0005634">
    <property type="term" value="C:nucleus"/>
    <property type="evidence" value="ECO:0007669"/>
    <property type="project" value="UniProtKB-SubCell"/>
</dbReference>
<name>H3C7C0_TETNG</name>
<evidence type="ECO:0000256" key="5">
    <source>
        <dbReference type="ARBA" id="ARBA00023015"/>
    </source>
</evidence>
<evidence type="ECO:0000256" key="11">
    <source>
        <dbReference type="RuleBase" id="RU000682"/>
    </source>
</evidence>
<evidence type="ECO:0000256" key="3">
    <source>
        <dbReference type="ARBA" id="ARBA00006317"/>
    </source>
</evidence>
<dbReference type="PRINTS" id="PR00024">
    <property type="entry name" value="HOMEOBOX"/>
</dbReference>
<evidence type="ECO:0000256" key="8">
    <source>
        <dbReference type="ARBA" id="ARBA00023163"/>
    </source>
</evidence>
<reference evidence="14" key="3">
    <citation type="submission" date="2025-09" db="UniProtKB">
        <authorList>
            <consortium name="Ensembl"/>
        </authorList>
    </citation>
    <scope>IDENTIFICATION</scope>
</reference>
<reference evidence="15" key="1">
    <citation type="journal article" date="2004" name="Nature">
        <title>Genome duplication in the teleost fish Tetraodon nigroviridis reveals the early vertebrate proto-karyotype.</title>
        <authorList>
            <person name="Jaillon O."/>
            <person name="Aury J.-M."/>
            <person name="Brunet F."/>
            <person name="Petit J.-L."/>
            <person name="Stange-Thomann N."/>
            <person name="Mauceli E."/>
            <person name="Bouneau L."/>
            <person name="Fischer C."/>
            <person name="Ozouf-Costaz C."/>
            <person name="Bernot A."/>
            <person name="Nicaud S."/>
            <person name="Jaffe D."/>
            <person name="Fisher S."/>
            <person name="Lutfalla G."/>
            <person name="Dossat C."/>
            <person name="Segurens B."/>
            <person name="Dasilva C."/>
            <person name="Salanoubat M."/>
            <person name="Levy M."/>
            <person name="Boudet N."/>
            <person name="Castellano S."/>
            <person name="Anthouard V."/>
            <person name="Jubin C."/>
            <person name="Castelli V."/>
            <person name="Katinka M."/>
            <person name="Vacherie B."/>
            <person name="Biemont C."/>
            <person name="Skalli Z."/>
            <person name="Cattolico L."/>
            <person name="Poulain J."/>
            <person name="De Berardinis V."/>
            <person name="Cruaud C."/>
            <person name="Duprat S."/>
            <person name="Brottier P."/>
            <person name="Coutanceau J.-P."/>
            <person name="Gouzy J."/>
            <person name="Parra G."/>
            <person name="Lardier G."/>
            <person name="Chapple C."/>
            <person name="McKernan K.J."/>
            <person name="McEwan P."/>
            <person name="Bosak S."/>
            <person name="Kellis M."/>
            <person name="Volff J.-N."/>
            <person name="Guigo R."/>
            <person name="Zody M.C."/>
            <person name="Mesirov J."/>
            <person name="Lindblad-Toh K."/>
            <person name="Birren B."/>
            <person name="Nusbaum C."/>
            <person name="Kahn D."/>
            <person name="Robinson-Rechavi M."/>
            <person name="Laudet V."/>
            <person name="Schachter V."/>
            <person name="Quetier F."/>
            <person name="Saurin W."/>
            <person name="Scarpelli C."/>
            <person name="Wincker P."/>
            <person name="Lander E.S."/>
            <person name="Weissenbach J."/>
            <person name="Roest Crollius H."/>
        </authorList>
    </citation>
    <scope>NUCLEOTIDE SEQUENCE [LARGE SCALE GENOMIC DNA]</scope>
</reference>
<evidence type="ECO:0000313" key="14">
    <source>
        <dbReference type="Ensembl" id="ENSTNIP00000004141.1"/>
    </source>
</evidence>
<dbReference type="InParanoid" id="H3C7C0"/>
<evidence type="ECO:0000256" key="12">
    <source>
        <dbReference type="SAM" id="MobiDB-lite"/>
    </source>
</evidence>
<dbReference type="Proteomes" id="UP000007303">
    <property type="component" value="Unassembled WGS sequence"/>
</dbReference>
<dbReference type="InterPro" id="IPR017970">
    <property type="entry name" value="Homeobox_CS"/>
</dbReference>
<proteinExistence type="inferred from homology"/>
<dbReference type="STRING" id="99883.ENSTNIP00000004141"/>
<feature type="DNA-binding region" description="Homeobox" evidence="10">
    <location>
        <begin position="196"/>
        <end position="255"/>
    </location>
</feature>
<evidence type="ECO:0000259" key="13">
    <source>
        <dbReference type="PROSITE" id="PS50071"/>
    </source>
</evidence>
<dbReference type="GeneTree" id="ENSGT00940000159938"/>
<dbReference type="OMA" id="YYAHDTS"/>
<dbReference type="Gene3D" id="1.10.10.60">
    <property type="entry name" value="Homeodomain-like"/>
    <property type="match status" value="1"/>
</dbReference>
<comment type="similarity">
    <text evidence="3">Belongs to the Abd-B homeobox family.</text>
</comment>
<dbReference type="PANTHER" id="PTHR46440">
    <property type="entry name" value="HOMEOBOX PROTEIN HOX-D12-RELATED"/>
    <property type="match status" value="1"/>
</dbReference>
<evidence type="ECO:0000256" key="6">
    <source>
        <dbReference type="ARBA" id="ARBA00023125"/>
    </source>
</evidence>
<dbReference type="PROSITE" id="PS50071">
    <property type="entry name" value="HOMEOBOX_2"/>
    <property type="match status" value="1"/>
</dbReference>
<evidence type="ECO:0000256" key="7">
    <source>
        <dbReference type="ARBA" id="ARBA00023155"/>
    </source>
</evidence>
<sequence length="264" mass="29277">MCERNSLNPGYVSSLLNFAPPESLYFSNLRGNGSHIPGLHQLPYNRREVCTLPWTSTSNSCTAGPPAAPQNRAFGAYCPPFFSSSALLNSGPSGAPVRTHLEDPARCFQGTNHKTEEAGGQDEVFAGEHGGAGDRGYSDVDRSHSSAAQLDPDSAAPLRVNGTKLDPSLTHGPSSQTCSRTTLEEGAPWCSSQVKTRKKRKPYSKPQLAELENEFLMNEFINRQKRKELSDRLDLSDQQVKIWFQNRRMKKKRLMLREQAFSAY</sequence>
<evidence type="ECO:0000256" key="4">
    <source>
        <dbReference type="ARBA" id="ARBA00022473"/>
    </source>
</evidence>
<dbReference type="HOGENOM" id="CLU_087968_1_0_1"/>
<keyword evidence="9 10" id="KW-0539">Nucleus</keyword>
<evidence type="ECO:0000313" key="15">
    <source>
        <dbReference type="Proteomes" id="UP000007303"/>
    </source>
</evidence>
<comment type="function">
    <text evidence="1">Sequence-specific transcription factor which is part of a developmental regulatory system that provides cells with specific positional identities on the anterior-posterior axis.</text>
</comment>
<keyword evidence="4" id="KW-0217">Developmental protein</keyword>
<keyword evidence="8" id="KW-0804">Transcription</keyword>